<evidence type="ECO:0000313" key="4">
    <source>
        <dbReference type="Proteomes" id="UP000192132"/>
    </source>
</evidence>
<dbReference type="InterPro" id="IPR014719">
    <property type="entry name" value="Ribosomal_bL12_C/ClpS-like"/>
</dbReference>
<feature type="domain" description="Large ribosomal subunit protein bL12 C-terminal" evidence="2">
    <location>
        <begin position="29"/>
        <end position="56"/>
    </location>
</feature>
<feature type="transmembrane region" description="Helical" evidence="1">
    <location>
        <begin position="79"/>
        <end position="97"/>
    </location>
</feature>
<dbReference type="OrthoDB" id="8857528at2"/>
<dbReference type="GO" id="GO:0003735">
    <property type="term" value="F:structural constituent of ribosome"/>
    <property type="evidence" value="ECO:0007669"/>
    <property type="project" value="InterPro"/>
</dbReference>
<evidence type="ECO:0000256" key="1">
    <source>
        <dbReference type="SAM" id="Phobius"/>
    </source>
</evidence>
<reference evidence="3 4" key="1">
    <citation type="submission" date="2016-10" db="EMBL/GenBank/DDBJ databases">
        <title>Draft Genome sequence of Alkanindiges sp. strain H1.</title>
        <authorList>
            <person name="Subhash Y."/>
            <person name="Lee S."/>
        </authorList>
    </citation>
    <scope>NUCLEOTIDE SEQUENCE [LARGE SCALE GENOMIC DNA]</scope>
    <source>
        <strain evidence="3 4">H1</strain>
    </source>
</reference>
<keyword evidence="1" id="KW-0472">Membrane</keyword>
<dbReference type="Proteomes" id="UP000192132">
    <property type="component" value="Unassembled WGS sequence"/>
</dbReference>
<keyword evidence="1" id="KW-0812">Transmembrane</keyword>
<dbReference type="GO" id="GO:0006412">
    <property type="term" value="P:translation"/>
    <property type="evidence" value="ECO:0007669"/>
    <property type="project" value="InterPro"/>
</dbReference>
<evidence type="ECO:0000259" key="2">
    <source>
        <dbReference type="Pfam" id="PF00542"/>
    </source>
</evidence>
<dbReference type="EMBL" id="MLCN01000016">
    <property type="protein sequence ID" value="ONG40816.1"/>
    <property type="molecule type" value="Genomic_DNA"/>
</dbReference>
<sequence>MTTLQSGNRQSGNGPQLPASAIAALSRGRRIEAIKMVRKQTGLGLKESKELIEAYEQQHPQSALVTPVGITASKSRHSLTVGILVLLLVALMLGLMFF</sequence>
<protein>
    <recommendedName>
        <fullName evidence="2">Large ribosomal subunit protein bL12 C-terminal domain-containing protein</fullName>
    </recommendedName>
</protein>
<keyword evidence="4" id="KW-1185">Reference proteome</keyword>
<dbReference type="AlphaFoldDB" id="A0A1S8CVU3"/>
<dbReference type="InterPro" id="IPR013823">
    <property type="entry name" value="Ribosomal_bL12_C"/>
</dbReference>
<keyword evidence="1" id="KW-1133">Transmembrane helix</keyword>
<proteinExistence type="predicted"/>
<accession>A0A1S8CVU3</accession>
<comment type="caution">
    <text evidence="3">The sequence shown here is derived from an EMBL/GenBank/DDBJ whole genome shotgun (WGS) entry which is preliminary data.</text>
</comment>
<dbReference type="STRING" id="1907941.BKE30_06610"/>
<dbReference type="Gene3D" id="3.30.1390.10">
    <property type="match status" value="1"/>
</dbReference>
<organism evidence="3 4">
    <name type="scientific">Alkanindiges hydrocarboniclasticus</name>
    <dbReference type="NCBI Taxonomy" id="1907941"/>
    <lineage>
        <taxon>Bacteria</taxon>
        <taxon>Pseudomonadati</taxon>
        <taxon>Pseudomonadota</taxon>
        <taxon>Gammaproteobacteria</taxon>
        <taxon>Moraxellales</taxon>
        <taxon>Moraxellaceae</taxon>
        <taxon>Alkanindiges</taxon>
    </lineage>
</organism>
<gene>
    <name evidence="3" type="ORF">BKE30_06610</name>
</gene>
<dbReference type="SUPFAM" id="SSF54736">
    <property type="entry name" value="ClpS-like"/>
    <property type="match status" value="1"/>
</dbReference>
<dbReference type="RefSeq" id="WP_076877829.1">
    <property type="nucleotide sequence ID" value="NZ_MLCN01000016.1"/>
</dbReference>
<dbReference type="Pfam" id="PF00542">
    <property type="entry name" value="Ribosomal_L12"/>
    <property type="match status" value="1"/>
</dbReference>
<name>A0A1S8CVU3_9GAMM</name>
<evidence type="ECO:0000313" key="3">
    <source>
        <dbReference type="EMBL" id="ONG40816.1"/>
    </source>
</evidence>